<evidence type="ECO:0000256" key="4">
    <source>
        <dbReference type="ARBA" id="ARBA00022475"/>
    </source>
</evidence>
<dbReference type="NCBIfam" id="TIGR01475">
    <property type="entry name" value="ubiA_other"/>
    <property type="match status" value="1"/>
</dbReference>
<keyword evidence="14" id="KW-1185">Reference proteome</keyword>
<dbReference type="OrthoDB" id="9782418at2"/>
<evidence type="ECO:0000256" key="6">
    <source>
        <dbReference type="ARBA" id="ARBA00022679"/>
    </source>
</evidence>
<keyword evidence="8 12" id="KW-0812">Transmembrane</keyword>
<dbReference type="FunFam" id="1.20.120.1780:FF:000001">
    <property type="entry name" value="4-hydroxybenzoate octaprenyltransferase"/>
    <property type="match status" value="1"/>
</dbReference>
<feature type="transmembrane region" description="Helical" evidence="12">
    <location>
        <begin position="233"/>
        <end position="251"/>
    </location>
</feature>
<dbReference type="GO" id="GO:0008412">
    <property type="term" value="F:4-hydroxybenzoate polyprenyltransferase activity"/>
    <property type="evidence" value="ECO:0007669"/>
    <property type="project" value="UniProtKB-EC"/>
</dbReference>
<proteinExistence type="inferred from homology"/>
<feature type="transmembrane region" description="Helical" evidence="12">
    <location>
        <begin position="112"/>
        <end position="130"/>
    </location>
</feature>
<reference evidence="13 14" key="1">
    <citation type="submission" date="2017-01" db="EMBL/GenBank/DDBJ databases">
        <title>Genome sequencing of Arcobacter sp. LPB0137.</title>
        <authorList>
            <person name="Lee G.-W."/>
            <person name="Yi H."/>
        </authorList>
    </citation>
    <scope>NUCLEOTIDE SEQUENCE [LARGE SCALE GENOMIC DNA]</scope>
    <source>
        <strain evidence="13 14">LPB0137</strain>
    </source>
</reference>
<dbReference type="AlphaFoldDB" id="A0A1P8KIP2"/>
<keyword evidence="7" id="KW-0831">Ubiquinone biosynthesis</keyword>
<feature type="transmembrane region" description="Helical" evidence="12">
    <location>
        <begin position="163"/>
        <end position="182"/>
    </location>
</feature>
<feature type="transmembrane region" description="Helical" evidence="12">
    <location>
        <begin position="209"/>
        <end position="227"/>
    </location>
</feature>
<evidence type="ECO:0000256" key="3">
    <source>
        <dbReference type="ARBA" id="ARBA00005985"/>
    </source>
</evidence>
<evidence type="ECO:0000313" key="13">
    <source>
        <dbReference type="EMBL" id="APW64417.1"/>
    </source>
</evidence>
<feature type="transmembrane region" description="Helical" evidence="12">
    <location>
        <begin position="45"/>
        <end position="65"/>
    </location>
</feature>
<dbReference type="NCBIfam" id="NF009515">
    <property type="entry name" value="PRK12874.1"/>
    <property type="match status" value="1"/>
</dbReference>
<keyword evidence="4" id="KW-1003">Cell membrane</keyword>
<keyword evidence="5" id="KW-0997">Cell inner membrane</keyword>
<dbReference type="InterPro" id="IPR000537">
    <property type="entry name" value="UbiA_prenyltransferase"/>
</dbReference>
<dbReference type="EC" id="2.5.1.39" evidence="11"/>
<evidence type="ECO:0000256" key="2">
    <source>
        <dbReference type="ARBA" id="ARBA00004141"/>
    </source>
</evidence>
<accession>A0A1P8KIP2</accession>
<comment type="subcellular location">
    <subcellularLocation>
        <location evidence="2">Membrane</location>
        <topology evidence="2">Multi-pass membrane protein</topology>
    </subcellularLocation>
</comment>
<keyword evidence="10 12" id="KW-0472">Membrane</keyword>
<comment type="similarity">
    <text evidence="3">Belongs to the UbiA prenyltransferase family.</text>
</comment>
<dbReference type="InterPro" id="IPR039653">
    <property type="entry name" value="Prenyltransferase"/>
</dbReference>
<name>A0A1P8KIP2_9BACT</name>
<dbReference type="PANTHER" id="PTHR11048">
    <property type="entry name" value="PRENYLTRANSFERASES"/>
    <property type="match status" value="1"/>
</dbReference>
<dbReference type="GO" id="GO:0005886">
    <property type="term" value="C:plasma membrane"/>
    <property type="evidence" value="ECO:0007669"/>
    <property type="project" value="TreeGrafter"/>
</dbReference>
<evidence type="ECO:0000313" key="14">
    <source>
        <dbReference type="Proteomes" id="UP000186074"/>
    </source>
</evidence>
<protein>
    <recommendedName>
        <fullName evidence="11">4-hydroxybenzoate polyprenyltransferase</fullName>
        <ecNumber evidence="11">2.5.1.39</ecNumber>
    </recommendedName>
</protein>
<keyword evidence="9 12" id="KW-1133">Transmembrane helix</keyword>
<dbReference type="InterPro" id="IPR006371">
    <property type="entry name" value="Polyprenyltransferase_UbiA-li"/>
</dbReference>
<dbReference type="KEGG" id="alp:LPB137_00500"/>
<dbReference type="EMBL" id="CP019070">
    <property type="protein sequence ID" value="APW64417.1"/>
    <property type="molecule type" value="Genomic_DNA"/>
</dbReference>
<evidence type="ECO:0000256" key="5">
    <source>
        <dbReference type="ARBA" id="ARBA00022519"/>
    </source>
</evidence>
<dbReference type="STRING" id="1850254.LPB137_00500"/>
<feature type="transmembrane region" description="Helical" evidence="12">
    <location>
        <begin position="263"/>
        <end position="281"/>
    </location>
</feature>
<feature type="transmembrane region" description="Helical" evidence="12">
    <location>
        <begin position="86"/>
        <end position="106"/>
    </location>
</feature>
<dbReference type="Pfam" id="PF01040">
    <property type="entry name" value="UbiA"/>
    <property type="match status" value="1"/>
</dbReference>
<evidence type="ECO:0000256" key="12">
    <source>
        <dbReference type="SAM" id="Phobius"/>
    </source>
</evidence>
<comment type="cofactor">
    <cofactor evidence="1">
        <name>Mg(2+)</name>
        <dbReference type="ChEBI" id="CHEBI:18420"/>
    </cofactor>
</comment>
<evidence type="ECO:0000256" key="10">
    <source>
        <dbReference type="ARBA" id="ARBA00023136"/>
    </source>
</evidence>
<dbReference type="CDD" id="cd13959">
    <property type="entry name" value="PT_UbiA_COQ2"/>
    <property type="match status" value="1"/>
</dbReference>
<dbReference type="FunFam" id="1.10.357.140:FF:000008">
    <property type="entry name" value="4-hydroxybenzoate octaprenyltransferase"/>
    <property type="match status" value="1"/>
</dbReference>
<dbReference type="GO" id="GO:0006744">
    <property type="term" value="P:ubiquinone biosynthetic process"/>
    <property type="evidence" value="ECO:0007669"/>
    <property type="project" value="UniProtKB-KW"/>
</dbReference>
<dbReference type="Proteomes" id="UP000186074">
    <property type="component" value="Chromosome"/>
</dbReference>
<feature type="transmembrane region" description="Helical" evidence="12">
    <location>
        <begin position="21"/>
        <end position="39"/>
    </location>
</feature>
<evidence type="ECO:0000256" key="9">
    <source>
        <dbReference type="ARBA" id="ARBA00022989"/>
    </source>
</evidence>
<dbReference type="PANTHER" id="PTHR11048:SF28">
    <property type="entry name" value="4-HYDROXYBENZOATE POLYPRENYLTRANSFERASE, MITOCHONDRIAL"/>
    <property type="match status" value="1"/>
</dbReference>
<evidence type="ECO:0000256" key="7">
    <source>
        <dbReference type="ARBA" id="ARBA00022688"/>
    </source>
</evidence>
<evidence type="ECO:0000256" key="8">
    <source>
        <dbReference type="ARBA" id="ARBA00022692"/>
    </source>
</evidence>
<feature type="transmembrane region" description="Helical" evidence="12">
    <location>
        <begin position="135"/>
        <end position="157"/>
    </location>
</feature>
<dbReference type="InterPro" id="IPR044878">
    <property type="entry name" value="UbiA_sf"/>
</dbReference>
<organism evidence="13 14">
    <name type="scientific">Poseidonibacter parvus</name>
    <dbReference type="NCBI Taxonomy" id="1850254"/>
    <lineage>
        <taxon>Bacteria</taxon>
        <taxon>Pseudomonadati</taxon>
        <taxon>Campylobacterota</taxon>
        <taxon>Epsilonproteobacteria</taxon>
        <taxon>Campylobacterales</taxon>
        <taxon>Arcobacteraceae</taxon>
        <taxon>Poseidonibacter</taxon>
    </lineage>
</organism>
<dbReference type="Gene3D" id="1.20.120.1780">
    <property type="entry name" value="UbiA prenyltransferase"/>
    <property type="match status" value="1"/>
</dbReference>
<dbReference type="NCBIfam" id="NF041585">
    <property type="entry name" value="MqnP_Cj_Hp"/>
    <property type="match status" value="1"/>
</dbReference>
<evidence type="ECO:0000256" key="1">
    <source>
        <dbReference type="ARBA" id="ARBA00001946"/>
    </source>
</evidence>
<gene>
    <name evidence="13" type="ORF">LPB137_00500</name>
</gene>
<keyword evidence="6 13" id="KW-0808">Transferase</keyword>
<dbReference type="Gene3D" id="1.10.357.140">
    <property type="entry name" value="UbiA prenyltransferase"/>
    <property type="match status" value="1"/>
</dbReference>
<evidence type="ECO:0000256" key="11">
    <source>
        <dbReference type="ARBA" id="ARBA00034524"/>
    </source>
</evidence>
<dbReference type="RefSeq" id="WP_076082928.1">
    <property type="nucleotide sequence ID" value="NZ_CP019070.1"/>
</dbReference>
<sequence>MEKLLKKLNDFNELVMFKHSIFSLPFIFIAMVVAANGWFGFKLMILGILAALTARNFAMGFNRYMDRDIDALNPRTVNRPNVDGRISASSMLIFTIANALGFILIAYFVNDLALYLSLPILFVIGSYSYFKRFSYLAHIILGISLGLAPIAGVVTVLETIPLWSVFLSIGVMFWVAGFDLLYSLQDIEVDKKLNLHSIPSKFGAKKTMLISKVFHFFTVVFWLLFVINSESSFFAYLAVIISALMLSYEHYLVNKDFTKIDKAFFTVNGYLGIVFFILIVLDNIFY</sequence>